<dbReference type="STRING" id="479433.Caci_8249"/>
<dbReference type="Pfam" id="PF11209">
    <property type="entry name" value="LmeA"/>
    <property type="match status" value="1"/>
</dbReference>
<dbReference type="Proteomes" id="UP000000851">
    <property type="component" value="Chromosome"/>
</dbReference>
<dbReference type="OrthoDB" id="3215846at2"/>
<evidence type="ECO:0000313" key="2">
    <source>
        <dbReference type="Proteomes" id="UP000000851"/>
    </source>
</evidence>
<protein>
    <recommendedName>
        <fullName evidence="3">DUF2993 domain-containing protein</fullName>
    </recommendedName>
</protein>
<dbReference type="EMBL" id="CP001700">
    <property type="protein sequence ID" value="ACU77072.1"/>
    <property type="molecule type" value="Genomic_DNA"/>
</dbReference>
<dbReference type="RefSeq" id="WP_015796797.1">
    <property type="nucleotide sequence ID" value="NC_013131.1"/>
</dbReference>
<dbReference type="InterPro" id="IPR021373">
    <property type="entry name" value="DUF2993"/>
</dbReference>
<organism evidence="1 2">
    <name type="scientific">Catenulispora acidiphila (strain DSM 44928 / JCM 14897 / NBRC 102108 / NRRL B-24433 / ID139908)</name>
    <dbReference type="NCBI Taxonomy" id="479433"/>
    <lineage>
        <taxon>Bacteria</taxon>
        <taxon>Bacillati</taxon>
        <taxon>Actinomycetota</taxon>
        <taxon>Actinomycetes</taxon>
        <taxon>Catenulisporales</taxon>
        <taxon>Catenulisporaceae</taxon>
        <taxon>Catenulispora</taxon>
    </lineage>
</organism>
<evidence type="ECO:0000313" key="1">
    <source>
        <dbReference type="EMBL" id="ACU77072.1"/>
    </source>
</evidence>
<name>C7QKH3_CATAD</name>
<keyword evidence="2" id="KW-1185">Reference proteome</keyword>
<reference evidence="1 2" key="1">
    <citation type="journal article" date="2009" name="Stand. Genomic Sci.">
        <title>Complete genome sequence of Catenulispora acidiphila type strain (ID 139908).</title>
        <authorList>
            <person name="Copeland A."/>
            <person name="Lapidus A."/>
            <person name="Glavina Del Rio T."/>
            <person name="Nolan M."/>
            <person name="Lucas S."/>
            <person name="Chen F."/>
            <person name="Tice H."/>
            <person name="Cheng J.F."/>
            <person name="Bruce D."/>
            <person name="Goodwin L."/>
            <person name="Pitluck S."/>
            <person name="Mikhailova N."/>
            <person name="Pati A."/>
            <person name="Ivanova N."/>
            <person name="Mavromatis K."/>
            <person name="Chen A."/>
            <person name="Palaniappan K."/>
            <person name="Chain P."/>
            <person name="Land M."/>
            <person name="Hauser L."/>
            <person name="Chang Y.J."/>
            <person name="Jeffries C.D."/>
            <person name="Chertkov O."/>
            <person name="Brettin T."/>
            <person name="Detter J.C."/>
            <person name="Han C."/>
            <person name="Ali Z."/>
            <person name="Tindall B.J."/>
            <person name="Goker M."/>
            <person name="Bristow J."/>
            <person name="Eisen J.A."/>
            <person name="Markowitz V."/>
            <person name="Hugenholtz P."/>
            <person name="Kyrpides N.C."/>
            <person name="Klenk H.P."/>
        </authorList>
    </citation>
    <scope>NUCLEOTIDE SEQUENCE [LARGE SCALE GENOMIC DNA]</scope>
    <source>
        <strain evidence="2">DSM 44928 / JCM 14897 / NBRC 102108 / NRRL B-24433 / ID139908</strain>
    </source>
</reference>
<dbReference type="eggNOG" id="ENOG5033A8R">
    <property type="taxonomic scope" value="Bacteria"/>
</dbReference>
<evidence type="ECO:0008006" key="3">
    <source>
        <dbReference type="Google" id="ProtNLM"/>
    </source>
</evidence>
<dbReference type="InParanoid" id="C7QKH3"/>
<sequence length="253" mass="26958">MTFEEGLDQPRRQEYVLPARRRRWPTRLAITLLVLVGLFVAADRITVSIAESQIAKRIQQSQNLASKPSVSIAGFPFLTQLIGMKLDKVSVDARGIVRNGVRVTDLHVDLNGVAPSDGFKQADVDHLSGTALFSWTDMESAAAAQGLDVTLAQGPDNTVRVTGNVPGLGKATLQSKLSLSSGNRLQLTANKVESSALGLNGKVPRELDFPINVGTLPMQLTLQTANMQTSADGLRVYAAADHVLVTGSGVTSS</sequence>
<accession>C7QKH3</accession>
<dbReference type="KEGG" id="cai:Caci_8249"/>
<proteinExistence type="predicted"/>
<dbReference type="AlphaFoldDB" id="C7QKH3"/>
<dbReference type="HOGENOM" id="CLU_036478_2_1_11"/>
<gene>
    <name evidence="1" type="ordered locus">Caci_8249</name>
</gene>